<name>A0ABM7GKP4_9GAMM</name>
<dbReference type="EMBL" id="AP019416">
    <property type="protein sequence ID" value="BBI51140.1"/>
    <property type="molecule type" value="Genomic_DNA"/>
</dbReference>
<evidence type="ECO:0000313" key="2">
    <source>
        <dbReference type="Proteomes" id="UP000289555"/>
    </source>
</evidence>
<sequence length="73" mass="8145">MQHVDKCEQCGKEYNPVVNEASKEIPKCAACGAELNVRDSRSTFDVDAEHDDEHLVEKGLRKVTDGITGKRRS</sequence>
<gene>
    <name evidence="1" type="ORF">HORIV_35610</name>
</gene>
<dbReference type="Proteomes" id="UP000289555">
    <property type="component" value="Chromosome"/>
</dbReference>
<organism evidence="1 2">
    <name type="scientific">Vreelandella olivaria</name>
    <dbReference type="NCBI Taxonomy" id="390919"/>
    <lineage>
        <taxon>Bacteria</taxon>
        <taxon>Pseudomonadati</taxon>
        <taxon>Pseudomonadota</taxon>
        <taxon>Gammaproteobacteria</taxon>
        <taxon>Oceanospirillales</taxon>
        <taxon>Halomonadaceae</taxon>
        <taxon>Vreelandella</taxon>
    </lineage>
</organism>
<evidence type="ECO:0000313" key="1">
    <source>
        <dbReference type="EMBL" id="BBI51140.1"/>
    </source>
</evidence>
<reference evidence="2" key="1">
    <citation type="journal article" date="2019" name="Microbiol. Resour. Announc.">
        <title>Complete Genome Sequence of Halomonas olivaria, a Moderately Halophilic Bacterium Isolated from Olive Processing Effluents, Obtained by Nanopore Sequencing.</title>
        <authorList>
            <person name="Nagata S."/>
            <person name="Ii K.M."/>
            <person name="Tsukimi T."/>
            <person name="Miura M.C."/>
            <person name="Galipon J."/>
            <person name="Arakawa K."/>
        </authorList>
    </citation>
    <scope>NUCLEOTIDE SEQUENCE [LARGE SCALE GENOMIC DNA]</scope>
    <source>
        <strain evidence="2">TYRC17</strain>
    </source>
</reference>
<keyword evidence="2" id="KW-1185">Reference proteome</keyword>
<proteinExistence type="predicted"/>
<accession>A0ABM7GKP4</accession>
<protein>
    <submittedName>
        <fullName evidence="1">Uncharacterized protein</fullName>
    </submittedName>
</protein>